<dbReference type="EMBL" id="CAVLGL010000083">
    <property type="protein sequence ID" value="CAK1589341.1"/>
    <property type="molecule type" value="Genomic_DNA"/>
</dbReference>
<dbReference type="PANTHER" id="PTHR11439:SF483">
    <property type="entry name" value="PEPTIDE SYNTHASE GLIP-LIKE, PUTATIVE (AFU_ORTHOLOGUE AFUA_3G12920)-RELATED"/>
    <property type="match status" value="1"/>
</dbReference>
<evidence type="ECO:0008006" key="3">
    <source>
        <dbReference type="Google" id="ProtNLM"/>
    </source>
</evidence>
<dbReference type="AlphaFoldDB" id="A0AAV1L234"/>
<dbReference type="Proteomes" id="UP001314205">
    <property type="component" value="Unassembled WGS sequence"/>
</dbReference>
<proteinExistence type="predicted"/>
<dbReference type="CDD" id="cd09272">
    <property type="entry name" value="RNase_HI_RT_Ty1"/>
    <property type="match status" value="1"/>
</dbReference>
<organism evidence="1 2">
    <name type="scientific">Parnassius mnemosyne</name>
    <name type="common">clouded apollo</name>
    <dbReference type="NCBI Taxonomy" id="213953"/>
    <lineage>
        <taxon>Eukaryota</taxon>
        <taxon>Metazoa</taxon>
        <taxon>Ecdysozoa</taxon>
        <taxon>Arthropoda</taxon>
        <taxon>Hexapoda</taxon>
        <taxon>Insecta</taxon>
        <taxon>Pterygota</taxon>
        <taxon>Neoptera</taxon>
        <taxon>Endopterygota</taxon>
        <taxon>Lepidoptera</taxon>
        <taxon>Glossata</taxon>
        <taxon>Ditrysia</taxon>
        <taxon>Papilionoidea</taxon>
        <taxon>Papilionidae</taxon>
        <taxon>Parnassiinae</taxon>
        <taxon>Parnassini</taxon>
        <taxon>Parnassius</taxon>
        <taxon>Driopa</taxon>
    </lineage>
</organism>
<keyword evidence="2" id="KW-1185">Reference proteome</keyword>
<sequence length="272" mass="31478">MTLVLDFVFLNQFNSDSLDLTLTTFESVETQEDPNDVTYQPPHIISEGDKRNITLRPRRKWNEEANFIEFDVPTTYEEAINYKNSNKWKEAISEELQSLKENKTWKKSNTGYIFMMNGGPVSWASRKQNTVALSTTDSEYMAASEAVKEILWLRQLLIYIDEPQLVISLCIDNQSAIKLIHNPIYHKRTKHIDIRYNFIGENVEQNVINVQYVKSSHQLADFLTKALPSGKFILNRDQVLNINCGFRSLGAYDDNITQWTVDDNNISRSIRG</sequence>
<protein>
    <recommendedName>
        <fullName evidence="3">Copia protein</fullName>
    </recommendedName>
</protein>
<gene>
    <name evidence="1" type="ORF">PARMNEM_LOCUS9857</name>
</gene>
<evidence type="ECO:0000313" key="1">
    <source>
        <dbReference type="EMBL" id="CAK1589341.1"/>
    </source>
</evidence>
<name>A0AAV1L234_9NEOP</name>
<accession>A0AAV1L234</accession>
<reference evidence="1 2" key="1">
    <citation type="submission" date="2023-11" db="EMBL/GenBank/DDBJ databases">
        <authorList>
            <person name="Hedman E."/>
            <person name="Englund M."/>
            <person name="Stromberg M."/>
            <person name="Nyberg Akerstrom W."/>
            <person name="Nylinder S."/>
            <person name="Jareborg N."/>
            <person name="Kallberg Y."/>
            <person name="Kronander E."/>
        </authorList>
    </citation>
    <scope>NUCLEOTIDE SEQUENCE [LARGE SCALE GENOMIC DNA]</scope>
</reference>
<comment type="caution">
    <text evidence="1">The sequence shown here is derived from an EMBL/GenBank/DDBJ whole genome shotgun (WGS) entry which is preliminary data.</text>
</comment>
<evidence type="ECO:0000313" key="2">
    <source>
        <dbReference type="Proteomes" id="UP001314205"/>
    </source>
</evidence>
<dbReference type="PANTHER" id="PTHR11439">
    <property type="entry name" value="GAG-POL-RELATED RETROTRANSPOSON"/>
    <property type="match status" value="1"/>
</dbReference>